<dbReference type="AlphaFoldDB" id="A0A6I1MJX6"/>
<dbReference type="GO" id="GO:0005525">
    <property type="term" value="F:GTP binding"/>
    <property type="evidence" value="ECO:0007669"/>
    <property type="project" value="InterPro"/>
</dbReference>
<dbReference type="CDD" id="cd00882">
    <property type="entry name" value="Ras_like_GTPase"/>
    <property type="match status" value="1"/>
</dbReference>
<dbReference type="PANTHER" id="PTHR42698">
    <property type="entry name" value="GTPASE ERA"/>
    <property type="match status" value="1"/>
</dbReference>
<dbReference type="GO" id="GO:0043024">
    <property type="term" value="F:ribosomal small subunit binding"/>
    <property type="evidence" value="ECO:0007669"/>
    <property type="project" value="TreeGrafter"/>
</dbReference>
<comment type="caution">
    <text evidence="1">The sequence shown here is derived from an EMBL/GenBank/DDBJ whole genome shotgun (WGS) entry which is preliminary data.</text>
</comment>
<dbReference type="Gene3D" id="3.40.50.300">
    <property type="entry name" value="P-loop containing nucleotide triphosphate hydrolases"/>
    <property type="match status" value="1"/>
</dbReference>
<dbReference type="Pfam" id="PF05049">
    <property type="entry name" value="IIGP"/>
    <property type="match status" value="1"/>
</dbReference>
<organism evidence="1 2">
    <name type="scientific">Clostridium tarantellae</name>
    <dbReference type="NCBI Taxonomy" id="39493"/>
    <lineage>
        <taxon>Bacteria</taxon>
        <taxon>Bacillati</taxon>
        <taxon>Bacillota</taxon>
        <taxon>Clostridia</taxon>
        <taxon>Eubacteriales</taxon>
        <taxon>Clostridiaceae</taxon>
        <taxon>Clostridium</taxon>
    </lineage>
</organism>
<dbReference type="Proteomes" id="UP000430345">
    <property type="component" value="Unassembled WGS sequence"/>
</dbReference>
<evidence type="ECO:0000313" key="1">
    <source>
        <dbReference type="EMBL" id="MPQ43826.1"/>
    </source>
</evidence>
<dbReference type="InterPro" id="IPR007743">
    <property type="entry name" value="Immunity-related_GTPase-like"/>
</dbReference>
<evidence type="ECO:0000313" key="2">
    <source>
        <dbReference type="Proteomes" id="UP000430345"/>
    </source>
</evidence>
<dbReference type="PANTHER" id="PTHR42698:SF2">
    <property type="entry name" value="GTPASE ERA-LIKE, CHLOROPLASTIC"/>
    <property type="match status" value="1"/>
</dbReference>
<sequence length="314" mass="34863">MEKILDKVNHELDKIELNEKTKNLIKQKITELKNNKLNIMITGATGSGKSSTINALFDKNIAVVGQGTNPETMEIKKYELNNIILWDTPGLGDNPIQDNNHIKNIIKLLNKKDDSGKALIDLVLVIIDGSVRDMKTSFELINEVIIPNIPDENRILVAINQCDIAMKGRGWNNMLNIPEENLIKFLNEKVESVKNRIYNSTGVVINPIYYSALYKYNISKLLCYIIKSTPDEKRVIYMDKINKDPLMWKKNDDLMNYNYEIQNEISGSLTKALDSSAKGAIAGATIGTLVPIIGPIIGAGVGATLGFIGGLFGV</sequence>
<dbReference type="GO" id="GO:0016020">
    <property type="term" value="C:membrane"/>
    <property type="evidence" value="ECO:0007669"/>
    <property type="project" value="InterPro"/>
</dbReference>
<dbReference type="GO" id="GO:0000028">
    <property type="term" value="P:ribosomal small subunit assembly"/>
    <property type="evidence" value="ECO:0007669"/>
    <property type="project" value="TreeGrafter"/>
</dbReference>
<name>A0A6I1MJX6_9CLOT</name>
<dbReference type="RefSeq" id="WP_327444699.1">
    <property type="nucleotide sequence ID" value="NZ_WHJC01000111.1"/>
</dbReference>
<gene>
    <name evidence="1" type="ORF">GBZ86_08650</name>
</gene>
<dbReference type="EMBL" id="WHJC01000111">
    <property type="protein sequence ID" value="MPQ43826.1"/>
    <property type="molecule type" value="Genomic_DNA"/>
</dbReference>
<reference evidence="1 2" key="1">
    <citation type="submission" date="2019-10" db="EMBL/GenBank/DDBJ databases">
        <title>The Genome Sequence of Clostridium tarantellae Isolated from Fish Brain.</title>
        <authorList>
            <person name="Bano L."/>
            <person name="Kiel M."/>
            <person name="Sales G."/>
            <person name="Doxey A.C."/>
            <person name="Mansfield M.J."/>
            <person name="Schiavone M."/>
            <person name="Rossetto O."/>
            <person name="Pirazzini M."/>
            <person name="Dobrindt U."/>
            <person name="Montecucco C."/>
        </authorList>
    </citation>
    <scope>NUCLEOTIDE SEQUENCE [LARGE SCALE GENOMIC DNA]</scope>
    <source>
        <strain evidence="1 2">DSM 3997</strain>
    </source>
</reference>
<dbReference type="SUPFAM" id="SSF52540">
    <property type="entry name" value="P-loop containing nucleoside triphosphate hydrolases"/>
    <property type="match status" value="1"/>
</dbReference>
<proteinExistence type="predicted"/>
<accession>A0A6I1MJX6</accession>
<keyword evidence="2" id="KW-1185">Reference proteome</keyword>
<dbReference type="InterPro" id="IPR027417">
    <property type="entry name" value="P-loop_NTPase"/>
</dbReference>
<dbReference type="GO" id="GO:0019843">
    <property type="term" value="F:rRNA binding"/>
    <property type="evidence" value="ECO:0007669"/>
    <property type="project" value="TreeGrafter"/>
</dbReference>
<dbReference type="InterPro" id="IPR005662">
    <property type="entry name" value="GTPase_Era-like"/>
</dbReference>
<protein>
    <submittedName>
        <fullName evidence="1">GTP-binding protein</fullName>
    </submittedName>
</protein>